<proteinExistence type="predicted"/>
<dbReference type="InParanoid" id="A0A165PRB3"/>
<feature type="region of interest" description="Disordered" evidence="1">
    <location>
        <begin position="1"/>
        <end position="26"/>
    </location>
</feature>
<dbReference type="OrthoDB" id="3209743at2759"/>
<reference evidence="2 3" key="1">
    <citation type="journal article" date="2016" name="Mol. Biol. Evol.">
        <title>Comparative Genomics of Early-Diverging Mushroom-Forming Fungi Provides Insights into the Origins of Lignocellulose Decay Capabilities.</title>
        <authorList>
            <person name="Nagy L.G."/>
            <person name="Riley R."/>
            <person name="Tritt A."/>
            <person name="Adam C."/>
            <person name="Daum C."/>
            <person name="Floudas D."/>
            <person name="Sun H."/>
            <person name="Yadav J.S."/>
            <person name="Pangilinan J."/>
            <person name="Larsson K.H."/>
            <person name="Matsuura K."/>
            <person name="Barry K."/>
            <person name="Labutti K."/>
            <person name="Kuo R."/>
            <person name="Ohm R.A."/>
            <person name="Bhattacharya S.S."/>
            <person name="Shirouzu T."/>
            <person name="Yoshinaga Y."/>
            <person name="Martin F.M."/>
            <person name="Grigoriev I.V."/>
            <person name="Hibbett D.S."/>
        </authorList>
    </citation>
    <scope>NUCLEOTIDE SEQUENCE [LARGE SCALE GENOMIC DNA]</scope>
    <source>
        <strain evidence="2 3">HHB12029</strain>
    </source>
</reference>
<gene>
    <name evidence="2" type="ORF">EXIGLDRAFT_415309</name>
</gene>
<sequence length="236" mass="26402">MLSTTQLLSHKPSQQFKDPNQVGKHSAPFRTTYARFSADPGRLMEWRDHLELDELSTSTSAPPDVRYARILPYLVKAKDELVRAHGWKDAQHRVDLDTMAFAIEKTVRGASYALAFPRALSTFWECEQAFTAMFHSGLFAAAPSRSKGIVLADIEPPLASMFYFLQTVVPGMCLIVMDETSRHGVRRIARALPPEDWLIANDHALCSALGGDYYLALVSRAINCSIRTQSVDDDEL</sequence>
<dbReference type="EMBL" id="KV425887">
    <property type="protein sequence ID" value="KZW02561.1"/>
    <property type="molecule type" value="Genomic_DNA"/>
</dbReference>
<evidence type="ECO:0000313" key="2">
    <source>
        <dbReference type="EMBL" id="KZW02561.1"/>
    </source>
</evidence>
<keyword evidence="3" id="KW-1185">Reference proteome</keyword>
<protein>
    <submittedName>
        <fullName evidence="2">Uncharacterized protein</fullName>
    </submittedName>
</protein>
<dbReference type="Proteomes" id="UP000077266">
    <property type="component" value="Unassembled WGS sequence"/>
</dbReference>
<dbReference type="AlphaFoldDB" id="A0A165PRB3"/>
<name>A0A165PRB3_EXIGL</name>
<organism evidence="2 3">
    <name type="scientific">Exidia glandulosa HHB12029</name>
    <dbReference type="NCBI Taxonomy" id="1314781"/>
    <lineage>
        <taxon>Eukaryota</taxon>
        <taxon>Fungi</taxon>
        <taxon>Dikarya</taxon>
        <taxon>Basidiomycota</taxon>
        <taxon>Agaricomycotina</taxon>
        <taxon>Agaricomycetes</taxon>
        <taxon>Auriculariales</taxon>
        <taxon>Exidiaceae</taxon>
        <taxon>Exidia</taxon>
    </lineage>
</organism>
<evidence type="ECO:0000313" key="3">
    <source>
        <dbReference type="Proteomes" id="UP000077266"/>
    </source>
</evidence>
<feature type="compositionally biased region" description="Polar residues" evidence="1">
    <location>
        <begin position="1"/>
        <end position="18"/>
    </location>
</feature>
<accession>A0A165PRB3</accession>
<evidence type="ECO:0000256" key="1">
    <source>
        <dbReference type="SAM" id="MobiDB-lite"/>
    </source>
</evidence>